<keyword evidence="4" id="KW-0479">Metal-binding</keyword>
<dbReference type="InterPro" id="IPR028202">
    <property type="entry name" value="Reductase_C"/>
</dbReference>
<evidence type="ECO:0000256" key="2">
    <source>
        <dbReference type="ARBA" id="ARBA00022630"/>
    </source>
</evidence>
<dbReference type="InterPro" id="IPR036188">
    <property type="entry name" value="FAD/NAD-bd_sf"/>
</dbReference>
<dbReference type="InterPro" id="IPR017941">
    <property type="entry name" value="Rieske_2Fe-2S"/>
</dbReference>
<gene>
    <name evidence="10" type="ORF">ACFQDP_01005</name>
</gene>
<evidence type="ECO:0000256" key="6">
    <source>
        <dbReference type="ARBA" id="ARBA00023002"/>
    </source>
</evidence>
<keyword evidence="7" id="KW-0408">Iron</keyword>
<organism evidence="10 11">
    <name type="scientific">Methylorubrum zatmanii</name>
    <dbReference type="NCBI Taxonomy" id="29429"/>
    <lineage>
        <taxon>Bacteria</taxon>
        <taxon>Pseudomonadati</taxon>
        <taxon>Pseudomonadota</taxon>
        <taxon>Alphaproteobacteria</taxon>
        <taxon>Hyphomicrobiales</taxon>
        <taxon>Methylobacteriaceae</taxon>
        <taxon>Methylorubrum</taxon>
    </lineage>
</organism>
<evidence type="ECO:0000256" key="5">
    <source>
        <dbReference type="ARBA" id="ARBA00022827"/>
    </source>
</evidence>
<evidence type="ECO:0000256" key="1">
    <source>
        <dbReference type="ARBA" id="ARBA00001974"/>
    </source>
</evidence>
<keyword evidence="6" id="KW-0560">Oxidoreductase</keyword>
<name>A0ABW1WH83_9HYPH</name>
<dbReference type="InterPro" id="IPR023753">
    <property type="entry name" value="FAD/NAD-binding_dom"/>
</dbReference>
<dbReference type="Proteomes" id="UP001596237">
    <property type="component" value="Unassembled WGS sequence"/>
</dbReference>
<dbReference type="SUPFAM" id="SSF55424">
    <property type="entry name" value="FAD/NAD-linked reductases, dimerisation (C-terminal) domain"/>
    <property type="match status" value="1"/>
</dbReference>
<evidence type="ECO:0000256" key="3">
    <source>
        <dbReference type="ARBA" id="ARBA00022714"/>
    </source>
</evidence>
<evidence type="ECO:0000256" key="7">
    <source>
        <dbReference type="ARBA" id="ARBA00023004"/>
    </source>
</evidence>
<dbReference type="Pfam" id="PF07992">
    <property type="entry name" value="Pyr_redox_2"/>
    <property type="match status" value="1"/>
</dbReference>
<keyword evidence="8" id="KW-0411">Iron-sulfur</keyword>
<dbReference type="PANTHER" id="PTHR43557:SF2">
    <property type="entry name" value="RIESKE DOMAIN-CONTAINING PROTEIN-RELATED"/>
    <property type="match status" value="1"/>
</dbReference>
<dbReference type="EMBL" id="JBHSTT010000006">
    <property type="protein sequence ID" value="MFC6387937.1"/>
    <property type="molecule type" value="Genomic_DNA"/>
</dbReference>
<dbReference type="PANTHER" id="PTHR43557">
    <property type="entry name" value="APOPTOSIS-INDUCING FACTOR 1"/>
    <property type="match status" value="1"/>
</dbReference>
<dbReference type="SUPFAM" id="SSF50022">
    <property type="entry name" value="ISP domain"/>
    <property type="match status" value="1"/>
</dbReference>
<dbReference type="InterPro" id="IPR036922">
    <property type="entry name" value="Rieske_2Fe-2S_sf"/>
</dbReference>
<evidence type="ECO:0000259" key="9">
    <source>
        <dbReference type="PROSITE" id="PS51296"/>
    </source>
</evidence>
<dbReference type="Gene3D" id="2.102.10.10">
    <property type="entry name" value="Rieske [2Fe-2S] iron-sulphur domain"/>
    <property type="match status" value="1"/>
</dbReference>
<protein>
    <submittedName>
        <fullName evidence="10">FAD-dependent oxidoreductase</fullName>
    </submittedName>
</protein>
<keyword evidence="11" id="KW-1185">Reference proteome</keyword>
<dbReference type="Pfam" id="PF00355">
    <property type="entry name" value="Rieske"/>
    <property type="match status" value="1"/>
</dbReference>
<keyword evidence="2" id="KW-0285">Flavoprotein</keyword>
<keyword evidence="5" id="KW-0274">FAD</keyword>
<dbReference type="PROSITE" id="PS51296">
    <property type="entry name" value="RIESKE"/>
    <property type="match status" value="1"/>
</dbReference>
<dbReference type="InterPro" id="IPR016156">
    <property type="entry name" value="FAD/NAD-linked_Rdtase_dimer_sf"/>
</dbReference>
<dbReference type="Gene3D" id="3.50.50.60">
    <property type="entry name" value="FAD/NAD(P)-binding domain"/>
    <property type="match status" value="2"/>
</dbReference>
<dbReference type="PRINTS" id="PR00368">
    <property type="entry name" value="FADPNR"/>
</dbReference>
<keyword evidence="3" id="KW-0001">2Fe-2S</keyword>
<dbReference type="PRINTS" id="PR00411">
    <property type="entry name" value="PNDRDTASEI"/>
</dbReference>
<sequence length="513" mass="54422">MAVGEIRIGIGDIPLGGMAEGKDGETSVLFVRDAAGIRAFQPKCPHYGAPLAKGVLCGQRLYCPWHKAAFSIGDGALLEPPALEGLKRYPVRIEGEEAVARLEPVEAETPERSSAIRHLVVVGTGAAAVAAVTTLRREGFSGEITMIGREAHPPYDRTMLSKTFLAKPTPPEKALLEQDFYAAHAVDAVRGSATRIDPAGRSVTLEDGRTISGDALLIATGSRAVLPDFPGADLDGVVTLRSLDDAVVLSERAQKAARIVVVGGGFIGLEAAAFLTKRGRAVTVLAREEWPLAKRFGEAVARGLKRFHEGKGVGFRQGEVGRIVGDGTVAGIELKDGGRLDADLVLIGAGAAPESGMIDGVEPREDGGLAVGSDLALAPQVWIAGDIAAFPEHGSGSRARIEHWRLAQQHGMHVARAILGEAKPFRDAPFFWSNQGEKRLDYGGYAPGFDRIVMRGNPDELDFIAFYVKEDRAVAACSIGRNAEFTAFLHLLGEGRLPSPADLDRGVELTGLL</sequence>
<dbReference type="SUPFAM" id="SSF51905">
    <property type="entry name" value="FAD/NAD(P)-binding domain"/>
    <property type="match status" value="2"/>
</dbReference>
<evidence type="ECO:0000256" key="4">
    <source>
        <dbReference type="ARBA" id="ARBA00022723"/>
    </source>
</evidence>
<evidence type="ECO:0000313" key="10">
    <source>
        <dbReference type="EMBL" id="MFC6387937.1"/>
    </source>
</evidence>
<evidence type="ECO:0000313" key="11">
    <source>
        <dbReference type="Proteomes" id="UP001596237"/>
    </source>
</evidence>
<proteinExistence type="predicted"/>
<reference evidence="11" key="1">
    <citation type="journal article" date="2019" name="Int. J. Syst. Evol. Microbiol.">
        <title>The Global Catalogue of Microorganisms (GCM) 10K type strain sequencing project: providing services to taxonomists for standard genome sequencing and annotation.</title>
        <authorList>
            <consortium name="The Broad Institute Genomics Platform"/>
            <consortium name="The Broad Institute Genome Sequencing Center for Infectious Disease"/>
            <person name="Wu L."/>
            <person name="Ma J."/>
        </authorList>
    </citation>
    <scope>NUCLEOTIDE SEQUENCE [LARGE SCALE GENOMIC DNA]</scope>
    <source>
        <strain evidence="11">CCUG 36916</strain>
    </source>
</reference>
<evidence type="ECO:0000256" key="8">
    <source>
        <dbReference type="ARBA" id="ARBA00023014"/>
    </source>
</evidence>
<dbReference type="InterPro" id="IPR050446">
    <property type="entry name" value="FAD-oxidoreductase/Apoptosis"/>
</dbReference>
<dbReference type="Gene3D" id="3.30.390.30">
    <property type="match status" value="1"/>
</dbReference>
<feature type="domain" description="Rieske" evidence="9">
    <location>
        <begin position="5"/>
        <end position="100"/>
    </location>
</feature>
<dbReference type="Pfam" id="PF14759">
    <property type="entry name" value="Reductase_C"/>
    <property type="match status" value="1"/>
</dbReference>
<dbReference type="RefSeq" id="WP_378738314.1">
    <property type="nucleotide sequence ID" value="NZ_JBHSTT010000006.1"/>
</dbReference>
<comment type="caution">
    <text evidence="10">The sequence shown here is derived from an EMBL/GenBank/DDBJ whole genome shotgun (WGS) entry which is preliminary data.</text>
</comment>
<accession>A0ABW1WH83</accession>
<comment type="cofactor">
    <cofactor evidence="1">
        <name>FAD</name>
        <dbReference type="ChEBI" id="CHEBI:57692"/>
    </cofactor>
</comment>